<dbReference type="InterPro" id="IPR047726">
    <property type="entry name" value="CsgH_dom"/>
</dbReference>
<dbReference type="InterPro" id="IPR053722">
    <property type="entry name" value="Curli_assembly_CsgC/AgfC"/>
</dbReference>
<dbReference type="EMBL" id="BAABHW010000002">
    <property type="protein sequence ID" value="GAA5075052.1"/>
    <property type="molecule type" value="Genomic_DNA"/>
</dbReference>
<evidence type="ECO:0000313" key="4">
    <source>
        <dbReference type="Proteomes" id="UP001499910"/>
    </source>
</evidence>
<organism evidence="3 4">
    <name type="scientific">[Roseibacterium] beibuensis</name>
    <dbReference type="NCBI Taxonomy" id="1193142"/>
    <lineage>
        <taxon>Bacteria</taxon>
        <taxon>Pseudomonadati</taxon>
        <taxon>Pseudomonadota</taxon>
        <taxon>Alphaproteobacteria</taxon>
        <taxon>Rhodobacterales</taxon>
        <taxon>Roseobacteraceae</taxon>
        <taxon>Roseicyclus</taxon>
    </lineage>
</organism>
<reference evidence="4" key="1">
    <citation type="journal article" date="2019" name="Int. J. Syst. Evol. Microbiol.">
        <title>The Global Catalogue of Microorganisms (GCM) 10K type strain sequencing project: providing services to taxonomists for standard genome sequencing and annotation.</title>
        <authorList>
            <consortium name="The Broad Institute Genomics Platform"/>
            <consortium name="The Broad Institute Genome Sequencing Center for Infectious Disease"/>
            <person name="Wu L."/>
            <person name="Ma J."/>
        </authorList>
    </citation>
    <scope>NUCLEOTIDE SEQUENCE [LARGE SCALE GENOMIC DNA]</scope>
    <source>
        <strain evidence="4">JCM 18015</strain>
    </source>
</reference>
<evidence type="ECO:0000313" key="3">
    <source>
        <dbReference type="EMBL" id="GAA5075052.1"/>
    </source>
</evidence>
<feature type="chain" id="PRO_5047364887" description="CsgH-like domain-containing protein" evidence="1">
    <location>
        <begin position="28"/>
        <end position="127"/>
    </location>
</feature>
<sequence>MTLSSFTLRAALGTALAAAALGCTAIAETGSTHATPGPVACAVAVTPSGSSLVIEGVVEAREPLVGSYSLSVTGPGTRMNQGGPIAVDAGETLRLGRVQMGGTATNGLTAELTLEVDGETYRCPAEI</sequence>
<gene>
    <name evidence="3" type="ORF">GCM10023209_22740</name>
</gene>
<dbReference type="Pfam" id="PF21112">
    <property type="entry name" value="CsgH"/>
    <property type="match status" value="1"/>
</dbReference>
<dbReference type="NCBIfam" id="NF041112">
    <property type="entry name" value="chap_CsgH_alph"/>
    <property type="match status" value="1"/>
</dbReference>
<feature type="domain" description="CsgH-like" evidence="2">
    <location>
        <begin position="39"/>
        <end position="123"/>
    </location>
</feature>
<dbReference type="RefSeq" id="WP_259553860.1">
    <property type="nucleotide sequence ID" value="NZ_BAABHW010000002.1"/>
</dbReference>
<comment type="caution">
    <text evidence="3">The sequence shown here is derived from an EMBL/GenBank/DDBJ whole genome shotgun (WGS) entry which is preliminary data.</text>
</comment>
<evidence type="ECO:0000259" key="2">
    <source>
        <dbReference type="Pfam" id="PF21112"/>
    </source>
</evidence>
<proteinExistence type="predicted"/>
<accession>A0ABP9LEQ7</accession>
<dbReference type="Gene3D" id="2.60.40.2420">
    <property type="match status" value="1"/>
</dbReference>
<name>A0ABP9LEQ7_9RHOB</name>
<dbReference type="Proteomes" id="UP001499910">
    <property type="component" value="Unassembled WGS sequence"/>
</dbReference>
<protein>
    <recommendedName>
        <fullName evidence="2">CsgH-like domain-containing protein</fullName>
    </recommendedName>
</protein>
<keyword evidence="1" id="KW-0732">Signal</keyword>
<feature type="signal peptide" evidence="1">
    <location>
        <begin position="1"/>
        <end position="27"/>
    </location>
</feature>
<evidence type="ECO:0000256" key="1">
    <source>
        <dbReference type="SAM" id="SignalP"/>
    </source>
</evidence>
<dbReference type="InterPro" id="IPR048632">
    <property type="entry name" value="CsgH-like"/>
</dbReference>
<keyword evidence="4" id="KW-1185">Reference proteome</keyword>